<dbReference type="InterPro" id="IPR005130">
    <property type="entry name" value="Ser_deHydtase-like_asu"/>
</dbReference>
<dbReference type="PIRSF" id="PIRSF006054">
    <property type="entry name" value="UCP006054"/>
    <property type="match status" value="1"/>
</dbReference>
<feature type="domain" description="Serine dehydratase-like alpha subunit" evidence="1">
    <location>
        <begin position="177"/>
        <end position="411"/>
    </location>
</feature>
<reference evidence="2 3" key="1">
    <citation type="journal article" date="2021" name="Microbiol. Resour. Announc.">
        <title>Complete Genome Sequences of Three Human Oral Treponema parvum Isolates.</title>
        <authorList>
            <person name="Zeng H."/>
            <person name="Watt R.M."/>
        </authorList>
    </citation>
    <scope>NUCLEOTIDE SEQUENCE [LARGE SCALE GENOMIC DNA]</scope>
    <source>
        <strain evidence="2 3">ATCC 700770</strain>
    </source>
</reference>
<dbReference type="Pfam" id="PF03313">
    <property type="entry name" value="SDH_alpha"/>
    <property type="match status" value="1"/>
</dbReference>
<evidence type="ECO:0000313" key="3">
    <source>
        <dbReference type="Proteomes" id="UP000671908"/>
    </source>
</evidence>
<accession>A0A975F6B4</accession>
<dbReference type="EMBL" id="CP054142">
    <property type="protein sequence ID" value="QTQ15093.1"/>
    <property type="molecule type" value="Genomic_DNA"/>
</dbReference>
<gene>
    <name evidence="2" type="ORF">HRQ91_02225</name>
</gene>
<dbReference type="GO" id="GO:0080146">
    <property type="term" value="F:L-cysteine desulfhydrase activity"/>
    <property type="evidence" value="ECO:0007669"/>
    <property type="project" value="TreeGrafter"/>
</dbReference>
<dbReference type="PANTHER" id="PTHR30501:SF2">
    <property type="entry name" value="UPF0597 PROTEIN YHAM"/>
    <property type="match status" value="1"/>
</dbReference>
<organism evidence="2 3">
    <name type="scientific">Treponema parvum</name>
    <dbReference type="NCBI Taxonomy" id="138851"/>
    <lineage>
        <taxon>Bacteria</taxon>
        <taxon>Pseudomonadati</taxon>
        <taxon>Spirochaetota</taxon>
        <taxon>Spirochaetia</taxon>
        <taxon>Spirochaetales</taxon>
        <taxon>Treponemataceae</taxon>
        <taxon>Treponema</taxon>
    </lineage>
</organism>
<dbReference type="AlphaFoldDB" id="A0A975F6B4"/>
<dbReference type="KEGG" id="tpav:HRQ91_02225"/>
<evidence type="ECO:0000259" key="1">
    <source>
        <dbReference type="Pfam" id="PF03313"/>
    </source>
</evidence>
<protein>
    <submittedName>
        <fullName evidence="2">Serine dehydratase subunit alpha family protein</fullName>
    </submittedName>
</protein>
<dbReference type="InterPro" id="IPR021144">
    <property type="entry name" value="UPF0597"/>
</dbReference>
<name>A0A975F6B4_9SPIR</name>
<keyword evidence="3" id="KW-1185">Reference proteome</keyword>
<evidence type="ECO:0000313" key="2">
    <source>
        <dbReference type="EMBL" id="QTQ15093.1"/>
    </source>
</evidence>
<sequence length="423" mass="44857">MISDLLKQEMILAMGCTEPAACALAGAKAAELLDGRPVKIEIYTTRDILKNAMGVHIPGFDKKGVKAAVCLGIAVADVSEGLDILSTVSPVQKQYASGLNPDLELIQSNLPLYIKVVLSNEKHSSVAVISGSHTSFSHIEKDGVVLKDKAVDSIGHKIDPDQVEKLTLSDIVTYSKNMPKEIEILLEKAIDVNMKIAEQSLNEEYGLSVGKTLMKELPPYPKTLQDAYNLGAALAAGGSDARMAGCQLPVMINSGSGNQGMTLSIPIAVVAKYLKKSQRDTAQALCIAELVGLMLSAKKGRLSAQCGAFTAAIGTGCGLAFLQGGTKKVMERVVDNMIGNLTGIVCDGAKMTCALKIYSCLQSAFLSIKLAFAGLSPDAECGIIGNDMENSVDNLSYITHDGMEQVDKNILDIMLNKEKCASK</sequence>
<proteinExistence type="predicted"/>
<dbReference type="Proteomes" id="UP000671908">
    <property type="component" value="Chromosome"/>
</dbReference>
<dbReference type="GO" id="GO:0019450">
    <property type="term" value="P:L-cysteine catabolic process to pyruvate"/>
    <property type="evidence" value="ECO:0007669"/>
    <property type="project" value="TreeGrafter"/>
</dbReference>
<dbReference type="PANTHER" id="PTHR30501">
    <property type="entry name" value="UPF0597 PROTEIN YHAM"/>
    <property type="match status" value="1"/>
</dbReference>